<evidence type="ECO:0000256" key="1">
    <source>
        <dbReference type="ARBA" id="ARBA00006484"/>
    </source>
</evidence>
<comment type="caution">
    <text evidence="3">The sequence shown here is derived from an EMBL/GenBank/DDBJ whole genome shotgun (WGS) entry which is preliminary data.</text>
</comment>
<dbReference type="Proteomes" id="UP000076512">
    <property type="component" value="Unassembled WGS sequence"/>
</dbReference>
<name>A0A164LFS6_9NOCA</name>
<dbReference type="GO" id="GO:0016491">
    <property type="term" value="F:oxidoreductase activity"/>
    <property type="evidence" value="ECO:0007669"/>
    <property type="project" value="UniProtKB-KW"/>
</dbReference>
<proteinExistence type="inferred from homology"/>
<organism evidence="3 4">
    <name type="scientific">Nocardia terpenica</name>
    <dbReference type="NCBI Taxonomy" id="455432"/>
    <lineage>
        <taxon>Bacteria</taxon>
        <taxon>Bacillati</taxon>
        <taxon>Actinomycetota</taxon>
        <taxon>Actinomycetes</taxon>
        <taxon>Mycobacteriales</taxon>
        <taxon>Nocardiaceae</taxon>
        <taxon>Nocardia</taxon>
    </lineage>
</organism>
<dbReference type="AlphaFoldDB" id="A0A164LFS6"/>
<sequence length="246" mass="25839">MVDSRRIVLVTGASRGIGAETARLLAARGDHVVVNYREKRRRARELADAIAAAGGSASVAGADLSDEAAARSLIDGIAERFGRLDVLVLNASGGLEQGAPPNYAMAVNRDAQVRLVRLALPWLPAGGRIVFVTSHQAHFHGRKPVPDAYIPIATSKRAGEDALRGLIPEFTSHGVGFTVVSGDMIDGTIIVRLLERRDPGAVAARTQHGPLPTVAEFATAVADATVAGTEPGHTVYIGGADYLSRR</sequence>
<protein>
    <submittedName>
        <fullName evidence="3">Short-chain dehydrogenase</fullName>
    </submittedName>
</protein>
<dbReference type="PANTHER" id="PTHR43639">
    <property type="entry name" value="OXIDOREDUCTASE, SHORT-CHAIN DEHYDROGENASE/REDUCTASE FAMILY (AFU_ORTHOLOGUE AFUA_5G02870)"/>
    <property type="match status" value="1"/>
</dbReference>
<accession>A0A164LFS6</accession>
<dbReference type="Pfam" id="PF00106">
    <property type="entry name" value="adh_short"/>
    <property type="match status" value="1"/>
</dbReference>
<gene>
    <name evidence="3" type="ORF">AWN90_36170</name>
</gene>
<dbReference type="NCBIfam" id="NF005868">
    <property type="entry name" value="PRK07806.1"/>
    <property type="match status" value="1"/>
</dbReference>
<evidence type="ECO:0000313" key="3">
    <source>
        <dbReference type="EMBL" id="KZM72363.1"/>
    </source>
</evidence>
<dbReference type="InterPro" id="IPR036291">
    <property type="entry name" value="NAD(P)-bd_dom_sf"/>
</dbReference>
<dbReference type="SUPFAM" id="SSF51735">
    <property type="entry name" value="NAD(P)-binding Rossmann-fold domains"/>
    <property type="match status" value="1"/>
</dbReference>
<dbReference type="RefSeq" id="WP_067592316.1">
    <property type="nucleotide sequence ID" value="NZ_JABMCZ010000001.1"/>
</dbReference>
<dbReference type="Gene3D" id="3.40.50.720">
    <property type="entry name" value="NAD(P)-binding Rossmann-like Domain"/>
    <property type="match status" value="1"/>
</dbReference>
<evidence type="ECO:0000256" key="2">
    <source>
        <dbReference type="ARBA" id="ARBA00023002"/>
    </source>
</evidence>
<dbReference type="EMBL" id="LWGR01000008">
    <property type="protein sequence ID" value="KZM72363.1"/>
    <property type="molecule type" value="Genomic_DNA"/>
</dbReference>
<keyword evidence="4" id="KW-1185">Reference proteome</keyword>
<dbReference type="InterPro" id="IPR002347">
    <property type="entry name" value="SDR_fam"/>
</dbReference>
<keyword evidence="2" id="KW-0560">Oxidoreductase</keyword>
<dbReference type="PRINTS" id="PR00081">
    <property type="entry name" value="GDHRDH"/>
</dbReference>
<evidence type="ECO:0000313" key="4">
    <source>
        <dbReference type="Proteomes" id="UP000076512"/>
    </source>
</evidence>
<dbReference type="STRING" id="455432.AWN90_36170"/>
<comment type="similarity">
    <text evidence="1">Belongs to the short-chain dehydrogenases/reductases (SDR) family.</text>
</comment>
<dbReference type="PANTHER" id="PTHR43639:SF1">
    <property type="entry name" value="SHORT-CHAIN DEHYDROGENASE_REDUCTASE FAMILY PROTEIN"/>
    <property type="match status" value="1"/>
</dbReference>
<reference evidence="3 4" key="1">
    <citation type="submission" date="2016-04" db="EMBL/GenBank/DDBJ databases">
        <authorList>
            <person name="Evans L.H."/>
            <person name="Alamgir A."/>
            <person name="Owens N."/>
            <person name="Weber N.D."/>
            <person name="Virtaneva K."/>
            <person name="Barbian K."/>
            <person name="Babar A."/>
            <person name="Rosenke K."/>
        </authorList>
    </citation>
    <scope>NUCLEOTIDE SEQUENCE [LARGE SCALE GENOMIC DNA]</scope>
    <source>
        <strain evidence="3 4">IFM 0406</strain>
    </source>
</reference>
<dbReference type="CDD" id="cd05233">
    <property type="entry name" value="SDR_c"/>
    <property type="match status" value="1"/>
</dbReference>